<accession>A0A0E9W0N8</accession>
<evidence type="ECO:0000313" key="1">
    <source>
        <dbReference type="EMBL" id="JAH83876.1"/>
    </source>
</evidence>
<organism evidence="1">
    <name type="scientific">Anguilla anguilla</name>
    <name type="common">European freshwater eel</name>
    <name type="synonym">Muraena anguilla</name>
    <dbReference type="NCBI Taxonomy" id="7936"/>
    <lineage>
        <taxon>Eukaryota</taxon>
        <taxon>Metazoa</taxon>
        <taxon>Chordata</taxon>
        <taxon>Craniata</taxon>
        <taxon>Vertebrata</taxon>
        <taxon>Euteleostomi</taxon>
        <taxon>Actinopterygii</taxon>
        <taxon>Neopterygii</taxon>
        <taxon>Teleostei</taxon>
        <taxon>Anguilliformes</taxon>
        <taxon>Anguillidae</taxon>
        <taxon>Anguilla</taxon>
    </lineage>
</organism>
<sequence>MQVSRRSRKARTKGLNFKCSFLLGLGKSDLTLVTRQVIDVLVNLLVCCLPVALQEIFKQVC</sequence>
<protein>
    <submittedName>
        <fullName evidence="1">Uncharacterized protein</fullName>
    </submittedName>
</protein>
<dbReference type="AlphaFoldDB" id="A0A0E9W0N8"/>
<proteinExistence type="predicted"/>
<dbReference type="EMBL" id="GBXM01024701">
    <property type="protein sequence ID" value="JAH83876.1"/>
    <property type="molecule type" value="Transcribed_RNA"/>
</dbReference>
<reference evidence="1" key="2">
    <citation type="journal article" date="2015" name="Fish Shellfish Immunol.">
        <title>Early steps in the European eel (Anguilla anguilla)-Vibrio vulnificus interaction in the gills: Role of the RtxA13 toxin.</title>
        <authorList>
            <person name="Callol A."/>
            <person name="Pajuelo D."/>
            <person name="Ebbesson L."/>
            <person name="Teles M."/>
            <person name="MacKenzie S."/>
            <person name="Amaro C."/>
        </authorList>
    </citation>
    <scope>NUCLEOTIDE SEQUENCE</scope>
</reference>
<reference evidence="1" key="1">
    <citation type="submission" date="2014-11" db="EMBL/GenBank/DDBJ databases">
        <authorList>
            <person name="Amaro Gonzalez C."/>
        </authorList>
    </citation>
    <scope>NUCLEOTIDE SEQUENCE</scope>
</reference>
<name>A0A0E9W0N8_ANGAN</name>